<evidence type="ECO:0000256" key="1">
    <source>
        <dbReference type="ARBA" id="ARBA00001947"/>
    </source>
</evidence>
<dbReference type="Pfam" id="PF00675">
    <property type="entry name" value="Peptidase_M16"/>
    <property type="match status" value="1"/>
</dbReference>
<evidence type="ECO:0000256" key="5">
    <source>
        <dbReference type="ARBA" id="ARBA00022801"/>
    </source>
</evidence>
<keyword evidence="3" id="KW-0645">Protease</keyword>
<dbReference type="OrthoDB" id="9811314at2"/>
<keyword evidence="5" id="KW-0378">Hydrolase</keyword>
<keyword evidence="6" id="KW-0862">Zinc</keyword>
<comment type="similarity">
    <text evidence="2 8">Belongs to the peptidase M16 family.</text>
</comment>
<proteinExistence type="inferred from homology"/>
<dbReference type="GO" id="GO:0004222">
    <property type="term" value="F:metalloendopeptidase activity"/>
    <property type="evidence" value="ECO:0007669"/>
    <property type="project" value="InterPro"/>
</dbReference>
<dbReference type="PANTHER" id="PTHR43690:SF17">
    <property type="entry name" value="PROTEIN YHJJ"/>
    <property type="match status" value="1"/>
</dbReference>
<evidence type="ECO:0000256" key="6">
    <source>
        <dbReference type="ARBA" id="ARBA00022833"/>
    </source>
</evidence>
<protein>
    <submittedName>
        <fullName evidence="12">Peptidase M16</fullName>
    </submittedName>
</protein>
<name>A0A1V3JR56_9PAST</name>
<reference evidence="12 13" key="1">
    <citation type="submission" date="2016-10" db="EMBL/GenBank/DDBJ databases">
        <title>Rodentibacter gen. nov. and new species.</title>
        <authorList>
            <person name="Christensen H."/>
        </authorList>
    </citation>
    <scope>NUCLEOTIDE SEQUENCE [LARGE SCALE GENOMIC DNA]</scope>
    <source>
        <strain evidence="12 13">Ac151</strain>
    </source>
</reference>
<evidence type="ECO:0000259" key="11">
    <source>
        <dbReference type="Pfam" id="PF05193"/>
    </source>
</evidence>
<dbReference type="InterPro" id="IPR001431">
    <property type="entry name" value="Pept_M16_Zn_BS"/>
</dbReference>
<dbReference type="GO" id="GO:0046872">
    <property type="term" value="F:metal ion binding"/>
    <property type="evidence" value="ECO:0007669"/>
    <property type="project" value="UniProtKB-KW"/>
</dbReference>
<dbReference type="STRING" id="1907939.BKL49_06415"/>
<accession>A0A1V3JR56</accession>
<dbReference type="InterPro" id="IPR011249">
    <property type="entry name" value="Metalloenz_LuxS/M16"/>
</dbReference>
<evidence type="ECO:0000256" key="8">
    <source>
        <dbReference type="RuleBase" id="RU004447"/>
    </source>
</evidence>
<dbReference type="GO" id="GO:0006508">
    <property type="term" value="P:proteolysis"/>
    <property type="evidence" value="ECO:0007669"/>
    <property type="project" value="UniProtKB-KW"/>
</dbReference>
<evidence type="ECO:0000313" key="12">
    <source>
        <dbReference type="EMBL" id="OOF58775.1"/>
    </source>
</evidence>
<dbReference type="EMBL" id="MLHQ01000014">
    <property type="protein sequence ID" value="OOF58775.1"/>
    <property type="molecule type" value="Genomic_DNA"/>
</dbReference>
<evidence type="ECO:0000256" key="7">
    <source>
        <dbReference type="ARBA" id="ARBA00023049"/>
    </source>
</evidence>
<dbReference type="SUPFAM" id="SSF63411">
    <property type="entry name" value="LuxS/MPP-like metallohydrolase"/>
    <property type="match status" value="4"/>
</dbReference>
<feature type="chain" id="PRO_5013228695" evidence="9">
    <location>
        <begin position="19"/>
        <end position="923"/>
    </location>
</feature>
<evidence type="ECO:0000256" key="4">
    <source>
        <dbReference type="ARBA" id="ARBA00022723"/>
    </source>
</evidence>
<evidence type="ECO:0000256" key="2">
    <source>
        <dbReference type="ARBA" id="ARBA00007261"/>
    </source>
</evidence>
<dbReference type="Pfam" id="PF05193">
    <property type="entry name" value="Peptidase_M16_C"/>
    <property type="match status" value="2"/>
</dbReference>
<dbReference type="PROSITE" id="PS51257">
    <property type="entry name" value="PROKAR_LIPOPROTEIN"/>
    <property type="match status" value="1"/>
</dbReference>
<dbReference type="InterPro" id="IPR011765">
    <property type="entry name" value="Pept_M16_N"/>
</dbReference>
<keyword evidence="13" id="KW-1185">Reference proteome</keyword>
<evidence type="ECO:0000256" key="3">
    <source>
        <dbReference type="ARBA" id="ARBA00022670"/>
    </source>
</evidence>
<comment type="cofactor">
    <cofactor evidence="1">
        <name>Zn(2+)</name>
        <dbReference type="ChEBI" id="CHEBI:29105"/>
    </cofactor>
</comment>
<evidence type="ECO:0000259" key="10">
    <source>
        <dbReference type="Pfam" id="PF00675"/>
    </source>
</evidence>
<feature type="signal peptide" evidence="9">
    <location>
        <begin position="1"/>
        <end position="18"/>
    </location>
</feature>
<dbReference type="RefSeq" id="WP_077423797.1">
    <property type="nucleotide sequence ID" value="NZ_MLHQ01000014.1"/>
</dbReference>
<keyword evidence="9" id="KW-0732">Signal</keyword>
<evidence type="ECO:0000313" key="13">
    <source>
        <dbReference type="Proteomes" id="UP000188602"/>
    </source>
</evidence>
<sequence>MKKLTALLCLFLTLVSCTQTTLKSQNALPFHPDILQGKLENGLGYYILENEEPKDRVYLRLVVNAGSMNEDEDQKGVAHLVEHMAFNGSQKYPRNQIINALEKLGMTFARDINAFTDFENTVYTLNLSNNDEQKLSLALEVIEQWMNHLTILPQDLDAERGVVLEEWRARLSPMLRLGDKKSAVEMANSRYIQRDPIGDVNIIKQVSPQRVKDFYRKWYRPDNMSLIIVGDIDKNKIQSLIKQKLAHTKSPATPLEKIDFHIPLVNHFRFATVAEKETDYRSIDFSLFEPFHETNTEADYKQELIRAVMGGLLNSRLQQWEKQYPALIDSAAFYDSLLGRETQQHLFTLQLNSTDYQQGIKLLFQFMAEIKQYGFSQGEFEQEIKRLQRLNQRKSESKEGSLAIATQLLSTSVMKNPVFLSKSQEYQLKSRLLKMITQQEVEQEFARISVLSSKLMLLTLPSPQHKLLLNQGEVETLWQTSFDQPQQRWQNQITKQTLPLLNLIPGRIIQEVQKDLGNIYEFQLGNGSKLIYVYSDKTPKQVYFKAMTTGGVRSIPTQDFHLLRSAAKVVDESGIGEISRQDFLHLFRNTPLGLSTVLDDYYQGFVGTSKTADFEKVLKLFRLKLQSAPVDDHILAKYKKDGLEYLHKQDKETEFARKVAKLRHPNVETVYSQTEQNLTALSAPKLSQIYQHYLSEKTDFTYFIVGDIELSEVRKLAKQYLANMEVKKQSRPSYAVKVAVPKKQLVITGFSEPRAEAEIYFVANNLWRAENTYLFDILADILQEKLRLLLREQESSIYSVNVSIFQEPQLPQAEGRITFSAAPDKVNHLLQLTQQVMDELAQKGVEPELLAKKLAEKQIQIKQHFDRLVFVLTQVEQSYLLTQSPDLIYLYQQLEQDVSLEKINVMAKKLLNRQTRFEAVLTK</sequence>
<dbReference type="AlphaFoldDB" id="A0A1V3JR56"/>
<feature type="domain" description="Peptidase M16 C-terminal" evidence="11">
    <location>
        <begin position="681"/>
        <end position="852"/>
    </location>
</feature>
<feature type="domain" description="Peptidase M16 C-terminal" evidence="11">
    <location>
        <begin position="206"/>
        <end position="387"/>
    </location>
</feature>
<organism evidence="12 13">
    <name type="scientific">Rodentibacter myodis</name>
    <dbReference type="NCBI Taxonomy" id="1907939"/>
    <lineage>
        <taxon>Bacteria</taxon>
        <taxon>Pseudomonadati</taxon>
        <taxon>Pseudomonadota</taxon>
        <taxon>Gammaproteobacteria</taxon>
        <taxon>Pasteurellales</taxon>
        <taxon>Pasteurellaceae</taxon>
        <taxon>Rodentibacter</taxon>
    </lineage>
</organism>
<dbReference type="PROSITE" id="PS00143">
    <property type="entry name" value="INSULINASE"/>
    <property type="match status" value="1"/>
</dbReference>
<dbReference type="PANTHER" id="PTHR43690">
    <property type="entry name" value="NARDILYSIN"/>
    <property type="match status" value="1"/>
</dbReference>
<keyword evidence="7" id="KW-0482">Metalloprotease</keyword>
<evidence type="ECO:0000256" key="9">
    <source>
        <dbReference type="SAM" id="SignalP"/>
    </source>
</evidence>
<keyword evidence="4" id="KW-0479">Metal-binding</keyword>
<gene>
    <name evidence="12" type="ORF">BKL49_06415</name>
</gene>
<dbReference type="Gene3D" id="3.30.830.10">
    <property type="entry name" value="Metalloenzyme, LuxS/M16 peptidase-like"/>
    <property type="match status" value="4"/>
</dbReference>
<feature type="domain" description="Peptidase M16 N-terminal" evidence="10">
    <location>
        <begin position="47"/>
        <end position="168"/>
    </location>
</feature>
<comment type="caution">
    <text evidence="12">The sequence shown here is derived from an EMBL/GenBank/DDBJ whole genome shotgun (WGS) entry which is preliminary data.</text>
</comment>
<dbReference type="Proteomes" id="UP000188602">
    <property type="component" value="Unassembled WGS sequence"/>
</dbReference>
<dbReference type="InterPro" id="IPR007863">
    <property type="entry name" value="Peptidase_M16_C"/>
</dbReference>
<dbReference type="InterPro" id="IPR050626">
    <property type="entry name" value="Peptidase_M16"/>
</dbReference>